<gene>
    <name evidence="2" type="ORF">TNCT_319551</name>
</gene>
<sequence>MIPANQENYLKKSEQKRKVLSSREPFPDTIATSSIKKTQGSNCSKKASVAEIDDSSKSREFSDENKKGTFSVQEEPFPNTIAPSSIKKIQSSNCSKKPSVAEIDDSSKSRELSEEKKGKFSVREGPFPKKLLHVLLRRFKVLSVAEEDMYLTSRQLSDATIATSSNKKIQSSNFSRKPSVAEIDDYSKSKEYSDEYVNKRNRKATFSVQDKPFPNTIATSFIKKIQSSNCSRTLSVAEVDDYRKSRELSDVTIATSSNKKIQSSNFSRKPSVAEIDDYSKSKEYSDEYVKKRNRKATFSVQEKPFPNTIATSFIKKIQSSNCSRTLSVAEVDDYSKSRELSDV</sequence>
<name>A0A8X6GAE1_TRICU</name>
<feature type="compositionally biased region" description="Polar residues" evidence="1">
    <location>
        <begin position="30"/>
        <end position="45"/>
    </location>
</feature>
<organism evidence="2 3">
    <name type="scientific">Trichonephila clavata</name>
    <name type="common">Joro spider</name>
    <name type="synonym">Nephila clavata</name>
    <dbReference type="NCBI Taxonomy" id="2740835"/>
    <lineage>
        <taxon>Eukaryota</taxon>
        <taxon>Metazoa</taxon>
        <taxon>Ecdysozoa</taxon>
        <taxon>Arthropoda</taxon>
        <taxon>Chelicerata</taxon>
        <taxon>Arachnida</taxon>
        <taxon>Araneae</taxon>
        <taxon>Araneomorphae</taxon>
        <taxon>Entelegynae</taxon>
        <taxon>Araneoidea</taxon>
        <taxon>Nephilidae</taxon>
        <taxon>Trichonephila</taxon>
    </lineage>
</organism>
<feature type="compositionally biased region" description="Polar residues" evidence="1">
    <location>
        <begin position="81"/>
        <end position="96"/>
    </location>
</feature>
<reference evidence="2" key="1">
    <citation type="submission" date="2020-07" db="EMBL/GenBank/DDBJ databases">
        <title>Multicomponent nature underlies the extraordinary mechanical properties of spider dragline silk.</title>
        <authorList>
            <person name="Kono N."/>
            <person name="Nakamura H."/>
            <person name="Mori M."/>
            <person name="Yoshida Y."/>
            <person name="Ohtoshi R."/>
            <person name="Malay A.D."/>
            <person name="Moran D.A.P."/>
            <person name="Tomita M."/>
            <person name="Numata K."/>
            <person name="Arakawa K."/>
        </authorList>
    </citation>
    <scope>NUCLEOTIDE SEQUENCE</scope>
</reference>
<dbReference type="AlphaFoldDB" id="A0A8X6GAE1"/>
<evidence type="ECO:0000256" key="1">
    <source>
        <dbReference type="SAM" id="MobiDB-lite"/>
    </source>
</evidence>
<accession>A0A8X6GAE1</accession>
<evidence type="ECO:0000313" key="2">
    <source>
        <dbReference type="EMBL" id="GFQ99113.1"/>
    </source>
</evidence>
<evidence type="ECO:0000313" key="3">
    <source>
        <dbReference type="Proteomes" id="UP000887116"/>
    </source>
</evidence>
<keyword evidence="3" id="KW-1185">Reference proteome</keyword>
<proteinExistence type="predicted"/>
<feature type="compositionally biased region" description="Basic and acidic residues" evidence="1">
    <location>
        <begin position="54"/>
        <end position="67"/>
    </location>
</feature>
<dbReference type="EMBL" id="BMAO01005109">
    <property type="protein sequence ID" value="GFQ99113.1"/>
    <property type="molecule type" value="Genomic_DNA"/>
</dbReference>
<feature type="compositionally biased region" description="Basic and acidic residues" evidence="1">
    <location>
        <begin position="105"/>
        <end position="121"/>
    </location>
</feature>
<dbReference type="Proteomes" id="UP000887116">
    <property type="component" value="Unassembled WGS sequence"/>
</dbReference>
<protein>
    <submittedName>
        <fullName evidence="2">Uncharacterized protein</fullName>
    </submittedName>
</protein>
<feature type="region of interest" description="Disordered" evidence="1">
    <location>
        <begin position="1"/>
        <end position="121"/>
    </location>
</feature>
<comment type="caution">
    <text evidence="2">The sequence shown here is derived from an EMBL/GenBank/DDBJ whole genome shotgun (WGS) entry which is preliminary data.</text>
</comment>